<dbReference type="CDD" id="cd00780">
    <property type="entry name" value="NTF2"/>
    <property type="match status" value="1"/>
</dbReference>
<dbReference type="InterPro" id="IPR018222">
    <property type="entry name" value="Nuclear_transport_factor_2_euk"/>
</dbReference>
<dbReference type="GO" id="GO:0046983">
    <property type="term" value="F:protein dimerization activity"/>
    <property type="evidence" value="ECO:0007669"/>
    <property type="project" value="InterPro"/>
</dbReference>
<reference evidence="2 3" key="1">
    <citation type="submission" date="2020-08" db="EMBL/GenBank/DDBJ databases">
        <title>Plant Genome Project.</title>
        <authorList>
            <person name="Zhang R.-G."/>
        </authorList>
    </citation>
    <scope>NUCLEOTIDE SEQUENCE [LARGE SCALE GENOMIC DNA]</scope>
    <source>
        <tissue evidence="2">Rhizome</tissue>
    </source>
</reference>
<dbReference type="InterPro" id="IPR002075">
    <property type="entry name" value="NTF2_dom"/>
</dbReference>
<protein>
    <recommendedName>
        <fullName evidence="1">NTF2 domain-containing protein</fullName>
    </recommendedName>
</protein>
<dbReference type="InterPro" id="IPR032710">
    <property type="entry name" value="NTF2-like_dom_sf"/>
</dbReference>
<evidence type="ECO:0000259" key="1">
    <source>
        <dbReference type="PROSITE" id="PS50177"/>
    </source>
</evidence>
<dbReference type="AlphaFoldDB" id="A0A8J5F6A0"/>
<comment type="caution">
    <text evidence="2">The sequence shown here is derived from an EMBL/GenBank/DDBJ whole genome shotgun (WGS) entry which is preliminary data.</text>
</comment>
<dbReference type="SUPFAM" id="SSF53098">
    <property type="entry name" value="Ribonuclease H-like"/>
    <property type="match status" value="1"/>
</dbReference>
<name>A0A8J5F6A0_ZINOF</name>
<feature type="domain" description="NTF2" evidence="1">
    <location>
        <begin position="17"/>
        <end position="111"/>
    </location>
</feature>
<dbReference type="Gene3D" id="3.10.450.50">
    <property type="match status" value="1"/>
</dbReference>
<dbReference type="SUPFAM" id="SSF54427">
    <property type="entry name" value="NTF2-like"/>
    <property type="match status" value="1"/>
</dbReference>
<dbReference type="PROSITE" id="PS50177">
    <property type="entry name" value="NTF2_DOMAIN"/>
    <property type="match status" value="1"/>
</dbReference>
<dbReference type="EMBL" id="JACMSC010000017">
    <property type="protein sequence ID" value="KAG6479762.1"/>
    <property type="molecule type" value="Genomic_DNA"/>
</dbReference>
<dbReference type="InterPro" id="IPR007021">
    <property type="entry name" value="DUF659"/>
</dbReference>
<dbReference type="PANTHER" id="PTHR32166">
    <property type="entry name" value="OSJNBA0013A04.12 PROTEIN"/>
    <property type="match status" value="1"/>
</dbReference>
<sequence>MDWCVIFNYFRVFFDAFARLFVEHYYRTFHRNPQALGGLCLDYSMLTIEGENIQGAAAIVAKIASHPFQQCAHAISTVDCQPSGHPGGVLVFVSGSLQLGGEQHPRKFSQSGQEDIDDYSPLWKFVTEVEKGVGGGNVTWSCNICTKVCKGSYSRVKAHLLKQKGAGIAGCTTVTMDQMKRMQQLVDDAELRKKNSKPKEVSLPLSSVSSNMASKSSFSGPDELHSEIARLFYTRGLSFNVARNPHYVRAFSLATQRTIPGYLPPGYNLLRTSLLQKEKSHIEKLLEPTKTAWKQKGNVVQVVTDNAPVCKAAGLLVEAKYPHIFWTPCVVHTLNLALKNICAPTDSLQNKEAFDECKWIAEMLSLADTRFASTIIMLKRFRQIKKCLENMVISERWDVYKDDDVVKARVVKYKILDDQFWEKIDYILAFTSPIYEMLRKADTDQPCLHLVYEWWDEMIEKMRVAISKGSHSEDSKFYEIVHNILVERWNKSNTPLHCLAHSLNPRYYSHEWLQESPNRLPPPRDIEVSRERKKCIERYYSNSSERRSVNEEFASFSAAIDDFSDNDAMRDRGLMSPTKWWVIHGASAPTLQSLTLKLLGQPSSSSCCERNWSTYSFIYSLERNKITPQRAEDLVYVHYNLHLLSRRSPYYSEGESKMWDVGVDGFDSMDMEGASILEIANLSLDEPKLESVLFTDEGGVGDDTDMDV</sequence>
<evidence type="ECO:0000313" key="2">
    <source>
        <dbReference type="EMBL" id="KAG6479762.1"/>
    </source>
</evidence>
<accession>A0A8J5F6A0</accession>
<proteinExistence type="predicted"/>
<dbReference type="Proteomes" id="UP000734854">
    <property type="component" value="Unassembled WGS sequence"/>
</dbReference>
<dbReference type="PANTHER" id="PTHR32166:SF81">
    <property type="entry name" value="OS06G0658400 PROTEIN"/>
    <property type="match status" value="1"/>
</dbReference>
<dbReference type="Pfam" id="PF02136">
    <property type="entry name" value="NTF2"/>
    <property type="match status" value="1"/>
</dbReference>
<keyword evidence="3" id="KW-1185">Reference proteome</keyword>
<organism evidence="2 3">
    <name type="scientific">Zingiber officinale</name>
    <name type="common">Ginger</name>
    <name type="synonym">Amomum zingiber</name>
    <dbReference type="NCBI Taxonomy" id="94328"/>
    <lineage>
        <taxon>Eukaryota</taxon>
        <taxon>Viridiplantae</taxon>
        <taxon>Streptophyta</taxon>
        <taxon>Embryophyta</taxon>
        <taxon>Tracheophyta</taxon>
        <taxon>Spermatophyta</taxon>
        <taxon>Magnoliopsida</taxon>
        <taxon>Liliopsida</taxon>
        <taxon>Zingiberales</taxon>
        <taxon>Zingiberaceae</taxon>
        <taxon>Zingiber</taxon>
    </lineage>
</organism>
<evidence type="ECO:0000313" key="3">
    <source>
        <dbReference type="Proteomes" id="UP000734854"/>
    </source>
</evidence>
<dbReference type="InterPro" id="IPR012337">
    <property type="entry name" value="RNaseH-like_sf"/>
</dbReference>
<dbReference type="Pfam" id="PF04937">
    <property type="entry name" value="DUF659"/>
    <property type="match status" value="1"/>
</dbReference>
<gene>
    <name evidence="2" type="ORF">ZIOFF_063236</name>
</gene>
<dbReference type="InterPro" id="IPR008906">
    <property type="entry name" value="HATC_C_dom"/>
</dbReference>
<dbReference type="Pfam" id="PF05699">
    <property type="entry name" value="Dimer_Tnp_hAT"/>
    <property type="match status" value="1"/>
</dbReference>